<gene>
    <name evidence="2" type="ORF">SAMN02745225_02282</name>
</gene>
<proteinExistence type="predicted"/>
<evidence type="ECO:0000256" key="1">
    <source>
        <dbReference type="SAM" id="MobiDB-lite"/>
    </source>
</evidence>
<dbReference type="AlphaFoldDB" id="A0A1M4Y9X7"/>
<dbReference type="OrthoDB" id="9801358at2"/>
<keyword evidence="3" id="KW-1185">Reference proteome</keyword>
<dbReference type="GO" id="GO:0045892">
    <property type="term" value="P:negative regulation of DNA-templated transcription"/>
    <property type="evidence" value="ECO:0007669"/>
    <property type="project" value="InterPro"/>
</dbReference>
<dbReference type="GO" id="GO:0046685">
    <property type="term" value="P:response to arsenic-containing substance"/>
    <property type="evidence" value="ECO:0007669"/>
    <property type="project" value="InterPro"/>
</dbReference>
<dbReference type="Pfam" id="PF06953">
    <property type="entry name" value="ArsD"/>
    <property type="match status" value="1"/>
</dbReference>
<evidence type="ECO:0000313" key="3">
    <source>
        <dbReference type="Proteomes" id="UP000184295"/>
    </source>
</evidence>
<dbReference type="GO" id="GO:0003677">
    <property type="term" value="F:DNA binding"/>
    <property type="evidence" value="ECO:0007669"/>
    <property type="project" value="InterPro"/>
</dbReference>
<evidence type="ECO:0000313" key="2">
    <source>
        <dbReference type="EMBL" id="SHF02443.1"/>
    </source>
</evidence>
<dbReference type="EMBL" id="FQUL01000059">
    <property type="protein sequence ID" value="SHF02443.1"/>
    <property type="molecule type" value="Genomic_DNA"/>
</dbReference>
<reference evidence="3" key="1">
    <citation type="submission" date="2016-11" db="EMBL/GenBank/DDBJ databases">
        <authorList>
            <person name="Varghese N."/>
            <person name="Submissions S."/>
        </authorList>
    </citation>
    <scope>NUCLEOTIDE SEQUENCE [LARGE SCALE GENOMIC DNA]</scope>
    <source>
        <strain evidence="3">DSM 19514</strain>
    </source>
</reference>
<dbReference type="RefSeq" id="WP_084660459.1">
    <property type="nucleotide sequence ID" value="NZ_FQUL01000059.1"/>
</dbReference>
<dbReference type="Gene3D" id="3.40.30.10">
    <property type="entry name" value="Glutaredoxin"/>
    <property type="match status" value="1"/>
</dbReference>
<dbReference type="STRING" id="1121881.SAMN02745225_02282"/>
<dbReference type="Proteomes" id="UP000184295">
    <property type="component" value="Unassembled WGS sequence"/>
</dbReference>
<dbReference type="InterPro" id="IPR010712">
    <property type="entry name" value="Arsenical-R_ArsD"/>
</dbReference>
<feature type="region of interest" description="Disordered" evidence="1">
    <location>
        <begin position="121"/>
        <end position="141"/>
    </location>
</feature>
<dbReference type="NCBIfam" id="NF033727">
    <property type="entry name" value="chaperon_ArsD"/>
    <property type="match status" value="1"/>
</dbReference>
<protein>
    <submittedName>
        <fullName evidence="2">Arsenical resistance operon trans-acting repressor ArsD</fullName>
    </submittedName>
</protein>
<sequence length="163" mass="16650">MAKIEVFDPPMCCSTGVCGPSVDPALSTFAADLSWLADQGVVVERHNLSQEPKAFAESDLVRGLLTERGDEALPAVVVDGELRSSGRFPTRAELAEWSLAGSPVDALDPVTAKLLGAESLRPSHPAEATQPADTADSGCCGGDELATDTPLAPAASGPSGCCG</sequence>
<accession>A0A1M4Y9X7</accession>
<organism evidence="2 3">
    <name type="scientific">Ferrithrix thermotolerans DSM 19514</name>
    <dbReference type="NCBI Taxonomy" id="1121881"/>
    <lineage>
        <taxon>Bacteria</taxon>
        <taxon>Bacillati</taxon>
        <taxon>Actinomycetota</taxon>
        <taxon>Acidimicrobiia</taxon>
        <taxon>Acidimicrobiales</taxon>
        <taxon>Acidimicrobiaceae</taxon>
        <taxon>Ferrithrix</taxon>
    </lineage>
</organism>
<name>A0A1M4Y9X7_9ACTN</name>